<reference evidence="1 2" key="1">
    <citation type="journal article" date="2023" name="Int. J. Mol. Sci.">
        <title>De Novo Assembly and Annotation of 11 Diverse Shrub Willow (Salix) Genomes Reveals Novel Gene Organization in Sex-Linked Regions.</title>
        <authorList>
            <person name="Hyden B."/>
            <person name="Feng K."/>
            <person name="Yates T.B."/>
            <person name="Jawdy S."/>
            <person name="Cereghino C."/>
            <person name="Smart L.B."/>
            <person name="Muchero W."/>
        </authorList>
    </citation>
    <scope>NUCLEOTIDE SEQUENCE [LARGE SCALE GENOMIC DNA]</scope>
    <source>
        <tissue evidence="1">Shoot tip</tissue>
    </source>
</reference>
<evidence type="ECO:0000313" key="2">
    <source>
        <dbReference type="Proteomes" id="UP001162972"/>
    </source>
</evidence>
<name>A0AAD6L4A8_9ROSI</name>
<sequence length="74" mass="7877">MLLLLVDVVAQDDDDDAINLGGIAILAGKKDPRVGKASLVELDRSELRKYSDGANKSRRGLKGKAKVVVGMLSL</sequence>
<protein>
    <submittedName>
        <fullName evidence="1">Uncharacterized protein</fullName>
    </submittedName>
</protein>
<proteinExistence type="predicted"/>
<organism evidence="1 2">
    <name type="scientific">Salix udensis</name>
    <dbReference type="NCBI Taxonomy" id="889485"/>
    <lineage>
        <taxon>Eukaryota</taxon>
        <taxon>Viridiplantae</taxon>
        <taxon>Streptophyta</taxon>
        <taxon>Embryophyta</taxon>
        <taxon>Tracheophyta</taxon>
        <taxon>Spermatophyta</taxon>
        <taxon>Magnoliopsida</taxon>
        <taxon>eudicotyledons</taxon>
        <taxon>Gunneridae</taxon>
        <taxon>Pentapetalae</taxon>
        <taxon>rosids</taxon>
        <taxon>fabids</taxon>
        <taxon>Malpighiales</taxon>
        <taxon>Salicaceae</taxon>
        <taxon>Saliceae</taxon>
        <taxon>Salix</taxon>
    </lineage>
</organism>
<accession>A0AAD6L4A8</accession>
<keyword evidence="2" id="KW-1185">Reference proteome</keyword>
<dbReference type="EMBL" id="JAPFFJ010000002">
    <property type="protein sequence ID" value="KAJ6434164.1"/>
    <property type="molecule type" value="Genomic_DNA"/>
</dbReference>
<comment type="caution">
    <text evidence="1">The sequence shown here is derived from an EMBL/GenBank/DDBJ whole genome shotgun (WGS) entry which is preliminary data.</text>
</comment>
<dbReference type="AlphaFoldDB" id="A0AAD6L4A8"/>
<dbReference type="Proteomes" id="UP001162972">
    <property type="component" value="Chromosome 13"/>
</dbReference>
<evidence type="ECO:0000313" key="1">
    <source>
        <dbReference type="EMBL" id="KAJ6434164.1"/>
    </source>
</evidence>
<gene>
    <name evidence="1" type="ORF">OIU84_017808</name>
</gene>